<name>A0A974DF53_XENLA</name>
<gene>
    <name evidence="2" type="ORF">XELAEV_18018355mg</name>
</gene>
<keyword evidence="1" id="KW-0175">Coiled coil</keyword>
<dbReference type="EMBL" id="CM004470">
    <property type="protein sequence ID" value="OCT89736.1"/>
    <property type="molecule type" value="Genomic_DNA"/>
</dbReference>
<dbReference type="OMA" id="ELFHENW"/>
<feature type="coiled-coil region" evidence="1">
    <location>
        <begin position="68"/>
        <end position="127"/>
    </location>
</feature>
<evidence type="ECO:0000313" key="3">
    <source>
        <dbReference type="Proteomes" id="UP000694892"/>
    </source>
</evidence>
<dbReference type="Proteomes" id="UP000694892">
    <property type="component" value="Chromosome 3L"/>
</dbReference>
<dbReference type="AlphaFoldDB" id="A0A974DF53"/>
<evidence type="ECO:0000256" key="1">
    <source>
        <dbReference type="SAM" id="Coils"/>
    </source>
</evidence>
<proteinExistence type="predicted"/>
<protein>
    <submittedName>
        <fullName evidence="2">Uncharacterized protein</fullName>
    </submittedName>
</protein>
<organism evidence="2 3">
    <name type="scientific">Xenopus laevis</name>
    <name type="common">African clawed frog</name>
    <dbReference type="NCBI Taxonomy" id="8355"/>
    <lineage>
        <taxon>Eukaryota</taxon>
        <taxon>Metazoa</taxon>
        <taxon>Chordata</taxon>
        <taxon>Craniata</taxon>
        <taxon>Vertebrata</taxon>
        <taxon>Euteleostomi</taxon>
        <taxon>Amphibia</taxon>
        <taxon>Batrachia</taxon>
        <taxon>Anura</taxon>
        <taxon>Pipoidea</taxon>
        <taxon>Pipidae</taxon>
        <taxon>Xenopodinae</taxon>
        <taxon>Xenopus</taxon>
        <taxon>Xenopus</taxon>
    </lineage>
</organism>
<sequence>MKRSYRKQELADLRATDIFETSEAAKYTSTLQSKAGLVEEQLRRGYQQEASALDAAMENMTRIYLSRFQALEKDLASTKWELEQAEKQQWEAQKTQSELFHENWQLLKTLQKLRRTMEKQKETKNRRI</sequence>
<evidence type="ECO:0000313" key="2">
    <source>
        <dbReference type="EMBL" id="OCT89736.1"/>
    </source>
</evidence>
<accession>A0A974DF53</accession>
<reference evidence="3" key="1">
    <citation type="journal article" date="2016" name="Nature">
        <title>Genome evolution in the allotetraploid frog Xenopus laevis.</title>
        <authorList>
            <person name="Session A.M."/>
            <person name="Uno Y."/>
            <person name="Kwon T."/>
            <person name="Chapman J.A."/>
            <person name="Toyoda A."/>
            <person name="Takahashi S."/>
            <person name="Fukui A."/>
            <person name="Hikosaka A."/>
            <person name="Suzuki A."/>
            <person name="Kondo M."/>
            <person name="van Heeringen S.J."/>
            <person name="Quigley I."/>
            <person name="Heinz S."/>
            <person name="Ogino H."/>
            <person name="Ochi H."/>
            <person name="Hellsten U."/>
            <person name="Lyons J.B."/>
            <person name="Simakov O."/>
            <person name="Putnam N."/>
            <person name="Stites J."/>
            <person name="Kuroki Y."/>
            <person name="Tanaka T."/>
            <person name="Michiue T."/>
            <person name="Watanabe M."/>
            <person name="Bogdanovic O."/>
            <person name="Lister R."/>
            <person name="Georgiou G."/>
            <person name="Paranjpe S.S."/>
            <person name="van Kruijsbergen I."/>
            <person name="Shu S."/>
            <person name="Carlson J."/>
            <person name="Kinoshita T."/>
            <person name="Ohta Y."/>
            <person name="Mawaribuchi S."/>
            <person name="Jenkins J."/>
            <person name="Grimwood J."/>
            <person name="Schmutz J."/>
            <person name="Mitros T."/>
            <person name="Mozaffari S.V."/>
            <person name="Suzuki Y."/>
            <person name="Haramoto Y."/>
            <person name="Yamamoto T.S."/>
            <person name="Takagi C."/>
            <person name="Heald R."/>
            <person name="Miller K."/>
            <person name="Haudenschild C."/>
            <person name="Kitzman J."/>
            <person name="Nakayama T."/>
            <person name="Izutsu Y."/>
            <person name="Robert J."/>
            <person name="Fortriede J."/>
            <person name="Burns K."/>
            <person name="Lotay V."/>
            <person name="Karimi K."/>
            <person name="Yasuoka Y."/>
            <person name="Dichmann D.S."/>
            <person name="Flajnik M.F."/>
            <person name="Houston D.W."/>
            <person name="Shendure J."/>
            <person name="DuPasquier L."/>
            <person name="Vize P.D."/>
            <person name="Zorn A.M."/>
            <person name="Ito M."/>
            <person name="Marcotte E.M."/>
            <person name="Wallingford J.B."/>
            <person name="Ito Y."/>
            <person name="Asashima M."/>
            <person name="Ueno N."/>
            <person name="Matsuda Y."/>
            <person name="Veenstra G.J."/>
            <person name="Fujiyama A."/>
            <person name="Harland R.M."/>
            <person name="Taira M."/>
            <person name="Rokhsar D.S."/>
        </authorList>
    </citation>
    <scope>NUCLEOTIDE SEQUENCE [LARGE SCALE GENOMIC DNA]</scope>
    <source>
        <strain evidence="3">J</strain>
    </source>
</reference>